<evidence type="ECO:0000256" key="1">
    <source>
        <dbReference type="ARBA" id="ARBA00010088"/>
    </source>
</evidence>
<evidence type="ECO:0000256" key="2">
    <source>
        <dbReference type="ARBA" id="ARBA00022801"/>
    </source>
</evidence>
<dbReference type="InterPro" id="IPR050266">
    <property type="entry name" value="AB_hydrolase_sf"/>
</dbReference>
<name>A0A285X7C5_9FLAO</name>
<dbReference type="InterPro" id="IPR000073">
    <property type="entry name" value="AB_hydrolase_1"/>
</dbReference>
<dbReference type="SUPFAM" id="SSF53474">
    <property type="entry name" value="alpha/beta-Hydrolases"/>
    <property type="match status" value="1"/>
</dbReference>
<evidence type="ECO:0000259" key="3">
    <source>
        <dbReference type="Pfam" id="PF00561"/>
    </source>
</evidence>
<dbReference type="Proteomes" id="UP000219193">
    <property type="component" value="Unassembled WGS sequence"/>
</dbReference>
<evidence type="ECO:0000313" key="5">
    <source>
        <dbReference type="Proteomes" id="UP000219193"/>
    </source>
</evidence>
<dbReference type="PRINTS" id="PR00793">
    <property type="entry name" value="PROAMNOPTASE"/>
</dbReference>
<feature type="domain" description="AB hydrolase-1" evidence="3">
    <location>
        <begin position="58"/>
        <end position="158"/>
    </location>
</feature>
<sequence>MKVRLNLKNSFTNIYHMKKIILILACLAISFGVKAGEKKITTTDGVELYVKVAGSGTPLLYLHGGPGSGSYWFERLTGEFMEQHFTVIYLDQRGVGRSGSPANEDYSLERMTLDFEEVRKALGYENWITLGHSFGGILQMGYAQRYPEAIKGMIMLNCTIDLNGSACESWIPKAAEIVGESYTCEGDTVPLTQRMNEFGGKLREQGLFWKMGSRESETFGKLDEISAEIPDFNYDLGNYVWNYPEYWNNFKPLTAKMSMPVLYFYGKNDFMVGPKHFNGIDFPNLMLWENNGGHIPFIEDKADLEKAILAYAERSQF</sequence>
<comment type="similarity">
    <text evidence="1">Belongs to the peptidase S33 family.</text>
</comment>
<dbReference type="EMBL" id="OCMF01000004">
    <property type="protein sequence ID" value="SOC81232.1"/>
    <property type="molecule type" value="Genomic_DNA"/>
</dbReference>
<evidence type="ECO:0000313" key="4">
    <source>
        <dbReference type="EMBL" id="SOC81232.1"/>
    </source>
</evidence>
<dbReference type="PANTHER" id="PTHR43798">
    <property type="entry name" value="MONOACYLGLYCEROL LIPASE"/>
    <property type="match status" value="1"/>
</dbReference>
<dbReference type="GO" id="GO:0008233">
    <property type="term" value="F:peptidase activity"/>
    <property type="evidence" value="ECO:0007669"/>
    <property type="project" value="InterPro"/>
</dbReference>
<dbReference type="GO" id="GO:0006508">
    <property type="term" value="P:proteolysis"/>
    <property type="evidence" value="ECO:0007669"/>
    <property type="project" value="InterPro"/>
</dbReference>
<organism evidence="4 5">
    <name type="scientific">Salinimicrobium sediminis</name>
    <dbReference type="NCBI Taxonomy" id="1343891"/>
    <lineage>
        <taxon>Bacteria</taxon>
        <taxon>Pseudomonadati</taxon>
        <taxon>Bacteroidota</taxon>
        <taxon>Flavobacteriia</taxon>
        <taxon>Flavobacteriales</taxon>
        <taxon>Flavobacteriaceae</taxon>
        <taxon>Salinimicrobium</taxon>
    </lineage>
</organism>
<dbReference type="Gene3D" id="3.40.50.1820">
    <property type="entry name" value="alpha/beta hydrolase"/>
    <property type="match status" value="1"/>
</dbReference>
<dbReference type="AlphaFoldDB" id="A0A285X7C5"/>
<accession>A0A285X7C5</accession>
<keyword evidence="5" id="KW-1185">Reference proteome</keyword>
<dbReference type="PRINTS" id="PR00111">
    <property type="entry name" value="ABHYDROLASE"/>
</dbReference>
<keyword evidence="2" id="KW-0378">Hydrolase</keyword>
<dbReference type="InterPro" id="IPR002410">
    <property type="entry name" value="Peptidase_S33"/>
</dbReference>
<gene>
    <name evidence="4" type="ORF">SAMN06296241_2806</name>
</gene>
<proteinExistence type="inferred from homology"/>
<reference evidence="5" key="1">
    <citation type="submission" date="2017-09" db="EMBL/GenBank/DDBJ databases">
        <authorList>
            <person name="Varghese N."/>
            <person name="Submissions S."/>
        </authorList>
    </citation>
    <scope>NUCLEOTIDE SEQUENCE [LARGE SCALE GENOMIC DNA]</scope>
    <source>
        <strain evidence="5">CGMCC 1.12641</strain>
    </source>
</reference>
<dbReference type="Pfam" id="PF00561">
    <property type="entry name" value="Abhydrolase_1"/>
    <property type="match status" value="1"/>
</dbReference>
<dbReference type="InterPro" id="IPR029058">
    <property type="entry name" value="AB_hydrolase_fold"/>
</dbReference>
<protein>
    <submittedName>
        <fullName evidence="4">Proline iminopeptidase</fullName>
    </submittedName>
</protein>